<comment type="catalytic activity">
    <reaction evidence="8">
        <text>L-citrulline + L-aspartate + ATP = 2-(N(omega)-L-arginino)succinate + AMP + diphosphate + H(+)</text>
        <dbReference type="Rhea" id="RHEA:10932"/>
        <dbReference type="ChEBI" id="CHEBI:15378"/>
        <dbReference type="ChEBI" id="CHEBI:29991"/>
        <dbReference type="ChEBI" id="CHEBI:30616"/>
        <dbReference type="ChEBI" id="CHEBI:33019"/>
        <dbReference type="ChEBI" id="CHEBI:57472"/>
        <dbReference type="ChEBI" id="CHEBI:57743"/>
        <dbReference type="ChEBI" id="CHEBI:456215"/>
        <dbReference type="EC" id="6.3.4.5"/>
    </reaction>
</comment>
<dbReference type="Gene3D" id="1.20.5.470">
    <property type="entry name" value="Single helix bin"/>
    <property type="match status" value="1"/>
</dbReference>
<evidence type="ECO:0000256" key="6">
    <source>
        <dbReference type="ARBA" id="ARBA00022741"/>
    </source>
</evidence>
<feature type="binding site" evidence="8">
    <location>
        <position position="123"/>
    </location>
    <ligand>
        <name>L-aspartate</name>
        <dbReference type="ChEBI" id="CHEBI:29991"/>
    </ligand>
</feature>
<feature type="binding site" evidence="8">
    <location>
        <position position="121"/>
    </location>
    <ligand>
        <name>ATP</name>
        <dbReference type="ChEBI" id="CHEBI:30616"/>
    </ligand>
</feature>
<protein>
    <recommendedName>
        <fullName evidence="2 8">Argininosuccinate synthase</fullName>
        <ecNumber evidence="2 8">6.3.4.5</ecNumber>
    </recommendedName>
    <alternativeName>
        <fullName evidence="8">Citrulline--aspartate ligase</fullName>
    </alternativeName>
</protein>
<dbReference type="EC" id="6.3.4.5" evidence="2 8"/>
<dbReference type="EMBL" id="BAAAFD010000009">
    <property type="protein sequence ID" value="GAA0858780.1"/>
    <property type="molecule type" value="Genomic_DNA"/>
</dbReference>
<comment type="pathway">
    <text evidence="1 8">Amino-acid biosynthesis; L-arginine biosynthesis; L-arginine from L-ornithine and carbamoyl phosphate: step 2/3.</text>
</comment>
<feature type="binding site" evidence="8">
    <location>
        <position position="96"/>
    </location>
    <ligand>
        <name>L-citrulline</name>
        <dbReference type="ChEBI" id="CHEBI:57743"/>
    </ligand>
</feature>
<keyword evidence="7 8" id="KW-0067">ATP-binding</keyword>
<evidence type="ECO:0000256" key="4">
    <source>
        <dbReference type="ARBA" id="ARBA00022598"/>
    </source>
</evidence>
<evidence type="ECO:0000256" key="3">
    <source>
        <dbReference type="ARBA" id="ARBA00022571"/>
    </source>
</evidence>
<keyword evidence="3 8" id="KW-0055">Arginine biosynthesis</keyword>
<dbReference type="NCBIfam" id="NF001770">
    <property type="entry name" value="PRK00509.1"/>
    <property type="match status" value="1"/>
</dbReference>
<dbReference type="InterPro" id="IPR024074">
    <property type="entry name" value="AS_cat/multimer_dom_body"/>
</dbReference>
<dbReference type="HAMAP" id="MF_00005">
    <property type="entry name" value="Arg_succ_synth_type1"/>
    <property type="match status" value="1"/>
</dbReference>
<dbReference type="SUPFAM" id="SSF52402">
    <property type="entry name" value="Adenine nucleotide alpha hydrolases-like"/>
    <property type="match status" value="1"/>
</dbReference>
<feature type="binding site" evidence="8">
    <location>
        <position position="265"/>
    </location>
    <ligand>
        <name>L-citrulline</name>
        <dbReference type="ChEBI" id="CHEBI:57743"/>
    </ligand>
</feature>
<dbReference type="Gene3D" id="3.40.50.620">
    <property type="entry name" value="HUPs"/>
    <property type="match status" value="1"/>
</dbReference>
<dbReference type="InterPro" id="IPR014729">
    <property type="entry name" value="Rossmann-like_a/b/a_fold"/>
</dbReference>
<dbReference type="InterPro" id="IPR048267">
    <property type="entry name" value="Arginosuc_syn_N"/>
</dbReference>
<dbReference type="SUPFAM" id="SSF69864">
    <property type="entry name" value="Argininosuccinate synthetase, C-terminal domain"/>
    <property type="match status" value="1"/>
</dbReference>
<dbReference type="PANTHER" id="PTHR11587:SF2">
    <property type="entry name" value="ARGININOSUCCINATE SYNTHASE"/>
    <property type="match status" value="1"/>
</dbReference>
<dbReference type="CDD" id="cd01999">
    <property type="entry name" value="ASS"/>
    <property type="match status" value="1"/>
</dbReference>
<dbReference type="NCBIfam" id="TIGR00032">
    <property type="entry name" value="argG"/>
    <property type="match status" value="1"/>
</dbReference>
<evidence type="ECO:0000313" key="12">
    <source>
        <dbReference type="Proteomes" id="UP001500359"/>
    </source>
</evidence>
<evidence type="ECO:0000259" key="9">
    <source>
        <dbReference type="Pfam" id="PF00764"/>
    </source>
</evidence>
<dbReference type="Proteomes" id="UP001500359">
    <property type="component" value="Unassembled WGS sequence"/>
</dbReference>
<feature type="binding site" evidence="8">
    <location>
        <position position="277"/>
    </location>
    <ligand>
        <name>L-citrulline</name>
        <dbReference type="ChEBI" id="CHEBI:57743"/>
    </ligand>
</feature>
<evidence type="ECO:0000313" key="11">
    <source>
        <dbReference type="EMBL" id="GAA0858780.1"/>
    </source>
</evidence>
<evidence type="ECO:0000256" key="8">
    <source>
        <dbReference type="HAMAP-Rule" id="MF_00005"/>
    </source>
</evidence>
<comment type="subunit">
    <text evidence="8">Homotetramer.</text>
</comment>
<dbReference type="InterPro" id="IPR048268">
    <property type="entry name" value="Arginosuc_syn_C"/>
</dbReference>
<gene>
    <name evidence="8" type="primary">argG</name>
    <name evidence="11" type="ORF">GCM10009114_29720</name>
</gene>
<feature type="binding site" evidence="8">
    <location>
        <position position="91"/>
    </location>
    <ligand>
        <name>L-citrulline</name>
        <dbReference type="ChEBI" id="CHEBI:57743"/>
    </ligand>
</feature>
<accession>A0ABN1LPR0</accession>
<feature type="binding site" evidence="8">
    <location>
        <position position="127"/>
    </location>
    <ligand>
        <name>L-citrulline</name>
        <dbReference type="ChEBI" id="CHEBI:57743"/>
    </ligand>
</feature>
<keyword evidence="4 8" id="KW-0436">Ligase</keyword>
<feature type="binding site" evidence="8">
    <location>
        <position position="189"/>
    </location>
    <ligand>
        <name>L-citrulline</name>
        <dbReference type="ChEBI" id="CHEBI:57743"/>
    </ligand>
</feature>
<proteinExistence type="inferred from homology"/>
<dbReference type="InterPro" id="IPR018223">
    <property type="entry name" value="Arginosuc_synth_CS"/>
</dbReference>
<feature type="domain" description="Arginosuccinate synthase-like N-terminal" evidence="9">
    <location>
        <begin position="8"/>
        <end position="169"/>
    </location>
</feature>
<dbReference type="PROSITE" id="PS00564">
    <property type="entry name" value="ARGININOSUCCIN_SYN_1"/>
    <property type="match status" value="1"/>
</dbReference>
<keyword evidence="5 8" id="KW-0028">Amino-acid biosynthesis</keyword>
<comment type="caution">
    <text evidence="11">The sequence shown here is derived from an EMBL/GenBank/DDBJ whole genome shotgun (WGS) entry which is preliminary data.</text>
</comment>
<comment type="similarity">
    <text evidence="8">Belongs to the argininosuccinate synthase family. Type 1 subfamily.</text>
</comment>
<name>A0ABN1LPR0_9ALTE</name>
<dbReference type="Pfam" id="PF20979">
    <property type="entry name" value="Arginosuc_syn_C"/>
    <property type="match status" value="1"/>
</dbReference>
<keyword evidence="8" id="KW-0963">Cytoplasm</keyword>
<dbReference type="PANTHER" id="PTHR11587">
    <property type="entry name" value="ARGININOSUCCINATE SYNTHASE"/>
    <property type="match status" value="1"/>
</dbReference>
<evidence type="ECO:0000259" key="10">
    <source>
        <dbReference type="Pfam" id="PF20979"/>
    </source>
</evidence>
<evidence type="ECO:0000256" key="5">
    <source>
        <dbReference type="ARBA" id="ARBA00022605"/>
    </source>
</evidence>
<keyword evidence="12" id="KW-1185">Reference proteome</keyword>
<feature type="binding site" evidence="8">
    <location>
        <position position="131"/>
    </location>
    <ligand>
        <name>L-citrulline</name>
        <dbReference type="ChEBI" id="CHEBI:57743"/>
    </ligand>
</feature>
<feature type="binding site" evidence="8">
    <location>
        <position position="127"/>
    </location>
    <ligand>
        <name>L-aspartate</name>
        <dbReference type="ChEBI" id="CHEBI:29991"/>
    </ligand>
</feature>
<dbReference type="Pfam" id="PF00764">
    <property type="entry name" value="Arginosuc_synth"/>
    <property type="match status" value="1"/>
</dbReference>
<feature type="domain" description="Arginosuccinate synthase C-terminal" evidence="10">
    <location>
        <begin position="179"/>
        <end position="396"/>
    </location>
</feature>
<reference evidence="11 12" key="1">
    <citation type="journal article" date="2019" name="Int. J. Syst. Evol. Microbiol.">
        <title>The Global Catalogue of Microorganisms (GCM) 10K type strain sequencing project: providing services to taxonomists for standard genome sequencing and annotation.</title>
        <authorList>
            <consortium name="The Broad Institute Genomics Platform"/>
            <consortium name="The Broad Institute Genome Sequencing Center for Infectious Disease"/>
            <person name="Wu L."/>
            <person name="Ma J."/>
        </authorList>
    </citation>
    <scope>NUCLEOTIDE SEQUENCE [LARGE SCALE GENOMIC DNA]</scope>
    <source>
        <strain evidence="11 12">JCM 15896</strain>
    </source>
</reference>
<dbReference type="PROSITE" id="PS00565">
    <property type="entry name" value="ARGININOSUCCIN_SYN_2"/>
    <property type="match status" value="1"/>
</dbReference>
<sequence>MSKPTVKKVVLAYSGGLDTSAIIPWLKENYDCEVVAFAADVGQGDEELQGLHDKAIKTGASECYIVDLKEEFVSDYIFPTITTGAVYEDDYLLGTSMARPVIAKAQVEIARKVGADALCHGCTGKGNDQVRFESAFAALAPDLQVIAPWREWDMVSREDLLDYLAKRNIKTSASATKIYSRDANAWHISHEGGELEDPWCEPSKQIWTMTVDPEDAPNTPERVQLSFDQGRLVAVNKEHLSPYNALVKLNEIAAAHGVGRIDIVENRLVGMKSRGCYETPGGTVIMAAYKALECLVLDKSAFKHREQLGLEFSHVMYDGRWFTALSDSLLAGAASFAKLVTGDIVVKLYKGKATVVQRRSPNSLYSEAFATFGEDDVYDQKHAEGFIRLFSLSSRIKALNENPIALDGEKKNNGERR</sequence>
<keyword evidence="6 8" id="KW-0547">Nucleotide-binding</keyword>
<dbReference type="InterPro" id="IPR001518">
    <property type="entry name" value="Arginosuc_synth"/>
</dbReference>
<dbReference type="InterPro" id="IPR023434">
    <property type="entry name" value="Arginosuc_synth_type_1_subfam"/>
</dbReference>
<feature type="binding site" evidence="8">
    <location>
        <position position="180"/>
    </location>
    <ligand>
        <name>L-citrulline</name>
        <dbReference type="ChEBI" id="CHEBI:57743"/>
    </ligand>
</feature>
<dbReference type="Gene3D" id="3.90.1260.10">
    <property type="entry name" value="Argininosuccinate synthetase, chain A, domain 2"/>
    <property type="match status" value="1"/>
</dbReference>
<feature type="binding site" evidence="8">
    <location>
        <position position="128"/>
    </location>
    <ligand>
        <name>L-aspartate</name>
        <dbReference type="ChEBI" id="CHEBI:29991"/>
    </ligand>
</feature>
<comment type="subcellular location">
    <subcellularLocation>
        <location evidence="8">Cytoplasm</location>
    </subcellularLocation>
</comment>
<evidence type="ECO:0000256" key="1">
    <source>
        <dbReference type="ARBA" id="ARBA00004967"/>
    </source>
</evidence>
<feature type="binding site" evidence="8">
    <location>
        <position position="39"/>
    </location>
    <ligand>
        <name>ATP</name>
        <dbReference type="ChEBI" id="CHEBI:30616"/>
    </ligand>
</feature>
<evidence type="ECO:0000256" key="2">
    <source>
        <dbReference type="ARBA" id="ARBA00012286"/>
    </source>
</evidence>
<feature type="binding site" evidence="8">
    <location>
        <begin position="12"/>
        <end position="20"/>
    </location>
    <ligand>
        <name>ATP</name>
        <dbReference type="ChEBI" id="CHEBI:30616"/>
    </ligand>
</feature>
<dbReference type="RefSeq" id="WP_343861352.1">
    <property type="nucleotide sequence ID" value="NZ_BAAAFD010000009.1"/>
</dbReference>
<evidence type="ECO:0000256" key="7">
    <source>
        <dbReference type="ARBA" id="ARBA00022840"/>
    </source>
</evidence>
<organism evidence="11 12">
    <name type="scientific">Aliiglaciecola litoralis</name>
    <dbReference type="NCBI Taxonomy" id="582857"/>
    <lineage>
        <taxon>Bacteria</taxon>
        <taxon>Pseudomonadati</taxon>
        <taxon>Pseudomonadota</taxon>
        <taxon>Gammaproteobacteria</taxon>
        <taxon>Alteromonadales</taxon>
        <taxon>Alteromonadaceae</taxon>
        <taxon>Aliiglaciecola</taxon>
    </lineage>
</organism>